<dbReference type="PANTHER" id="PTHR28018:SF2">
    <property type="entry name" value="F18C1.18 PROTEIN-RELATED"/>
    <property type="match status" value="1"/>
</dbReference>
<dbReference type="Gene3D" id="3.40.50.150">
    <property type="entry name" value="Vaccinia Virus protein VP39"/>
    <property type="match status" value="1"/>
</dbReference>
<accession>A0A9R0JTN5</accession>
<reference evidence="1" key="1">
    <citation type="journal article" date="2021" name="Nat. Commun.">
        <title>Genomic analyses provide insights into spinach domestication and the genetic basis of agronomic traits.</title>
        <authorList>
            <person name="Cai X."/>
            <person name="Sun X."/>
            <person name="Xu C."/>
            <person name="Sun H."/>
            <person name="Wang X."/>
            <person name="Ge C."/>
            <person name="Zhang Z."/>
            <person name="Wang Q."/>
            <person name="Fei Z."/>
            <person name="Jiao C."/>
            <person name="Wang Q."/>
        </authorList>
    </citation>
    <scope>NUCLEOTIDE SEQUENCE [LARGE SCALE GENOMIC DNA]</scope>
    <source>
        <strain evidence="1">cv. Varoflay</strain>
    </source>
</reference>
<sequence>MESVMSWVVQHKLHTVGCLWLSGITGSIAYNWSRPQMKTRVTSKKATLIEYHNELREKLGPTSTISRENGEVLGDRYKLLPVDLRDIPRLNNVIGLANLDPRSYRTWQANNKGSRKSLRWKEIIYRYFLQTRTLKRRSTMFEKNGVDILLVVVCNHFLVFRDRN</sequence>
<evidence type="ECO:0000313" key="1">
    <source>
        <dbReference type="Proteomes" id="UP000813463"/>
    </source>
</evidence>
<dbReference type="GeneID" id="110786467"/>
<evidence type="ECO:0000313" key="2">
    <source>
        <dbReference type="RefSeq" id="XP_021846716.1"/>
    </source>
</evidence>
<organism evidence="1 2">
    <name type="scientific">Spinacia oleracea</name>
    <name type="common">Spinach</name>
    <dbReference type="NCBI Taxonomy" id="3562"/>
    <lineage>
        <taxon>Eukaryota</taxon>
        <taxon>Viridiplantae</taxon>
        <taxon>Streptophyta</taxon>
        <taxon>Embryophyta</taxon>
        <taxon>Tracheophyta</taxon>
        <taxon>Spermatophyta</taxon>
        <taxon>Magnoliopsida</taxon>
        <taxon>eudicotyledons</taxon>
        <taxon>Gunneridae</taxon>
        <taxon>Pentapetalae</taxon>
        <taxon>Caryophyllales</taxon>
        <taxon>Chenopodiaceae</taxon>
        <taxon>Chenopodioideae</taxon>
        <taxon>Anserineae</taxon>
        <taxon>Spinacia</taxon>
    </lineage>
</organism>
<name>A0A9R0JTN5_SPIOL</name>
<gene>
    <name evidence="2" type="primary">LOC110786467</name>
</gene>
<dbReference type="Proteomes" id="UP000813463">
    <property type="component" value="Chromosome 6"/>
</dbReference>
<dbReference type="GO" id="GO:0005739">
    <property type="term" value="C:mitochondrion"/>
    <property type="evidence" value="ECO:0007669"/>
    <property type="project" value="GOC"/>
</dbReference>
<dbReference type="RefSeq" id="XP_021846716.1">
    <property type="nucleotide sequence ID" value="XM_021991024.2"/>
</dbReference>
<dbReference type="GO" id="GO:0033617">
    <property type="term" value="P:mitochondrial respiratory chain complex IV assembly"/>
    <property type="evidence" value="ECO:0007669"/>
    <property type="project" value="TreeGrafter"/>
</dbReference>
<protein>
    <submittedName>
        <fullName evidence="2">Uncharacterized protein isoform X3</fullName>
    </submittedName>
</protein>
<proteinExistence type="predicted"/>
<reference evidence="2" key="2">
    <citation type="submission" date="2025-08" db="UniProtKB">
        <authorList>
            <consortium name="RefSeq"/>
        </authorList>
    </citation>
    <scope>IDENTIFICATION</scope>
    <source>
        <tissue evidence="2">Leaf</tissue>
    </source>
</reference>
<dbReference type="InterPro" id="IPR029063">
    <property type="entry name" value="SAM-dependent_MTases_sf"/>
</dbReference>
<dbReference type="InterPro" id="IPR040153">
    <property type="entry name" value="Rcf2"/>
</dbReference>
<dbReference type="PANTHER" id="PTHR28018">
    <property type="entry name" value="RESPIRATORY SUPERCOMPLEX FACTOR 2, MITOCHONDRIAL"/>
    <property type="match status" value="1"/>
</dbReference>
<keyword evidence="1" id="KW-1185">Reference proteome</keyword>
<dbReference type="AlphaFoldDB" id="A0A9R0JTN5"/>